<dbReference type="GO" id="GO:0016702">
    <property type="term" value="F:oxidoreductase activity, acting on single donors with incorporation of molecular oxygen, incorporation of two atoms of oxygen"/>
    <property type="evidence" value="ECO:0007669"/>
    <property type="project" value="InterPro"/>
</dbReference>
<dbReference type="OrthoDB" id="9805815at2"/>
<keyword evidence="3" id="KW-1185">Reference proteome</keyword>
<dbReference type="Pfam" id="PF00775">
    <property type="entry name" value="Dioxygenase_C"/>
    <property type="match status" value="1"/>
</dbReference>
<organism evidence="2 3">
    <name type="scientific">Nitratireductor mangrovi</name>
    <dbReference type="NCBI Taxonomy" id="2599600"/>
    <lineage>
        <taxon>Bacteria</taxon>
        <taxon>Pseudomonadati</taxon>
        <taxon>Pseudomonadota</taxon>
        <taxon>Alphaproteobacteria</taxon>
        <taxon>Hyphomicrobiales</taxon>
        <taxon>Phyllobacteriaceae</taxon>
        <taxon>Nitratireductor</taxon>
    </lineage>
</organism>
<dbReference type="InterPro" id="IPR000627">
    <property type="entry name" value="Intradiol_dOase_C"/>
</dbReference>
<evidence type="ECO:0000313" key="2">
    <source>
        <dbReference type="EMBL" id="QDZ01399.1"/>
    </source>
</evidence>
<dbReference type="GO" id="GO:0008199">
    <property type="term" value="F:ferric iron binding"/>
    <property type="evidence" value="ECO:0007669"/>
    <property type="project" value="InterPro"/>
</dbReference>
<protein>
    <submittedName>
        <fullName evidence="2">Intradiol ring-cleavage dioxygenase</fullName>
    </submittedName>
</protein>
<dbReference type="RefSeq" id="WP_146300044.1">
    <property type="nucleotide sequence ID" value="NZ_CP042301.2"/>
</dbReference>
<name>A0A5B8L0M4_9HYPH</name>
<dbReference type="PROSITE" id="PS51318">
    <property type="entry name" value="TAT"/>
    <property type="match status" value="1"/>
</dbReference>
<evidence type="ECO:0000313" key="3">
    <source>
        <dbReference type="Proteomes" id="UP000321389"/>
    </source>
</evidence>
<dbReference type="SUPFAM" id="SSF49482">
    <property type="entry name" value="Aromatic compound dioxygenase"/>
    <property type="match status" value="1"/>
</dbReference>
<gene>
    <name evidence="2" type="ORF">FQ775_13990</name>
</gene>
<dbReference type="InterPro" id="IPR006311">
    <property type="entry name" value="TAT_signal"/>
</dbReference>
<keyword evidence="2" id="KW-0560">Oxidoreductase</keyword>
<reference evidence="2" key="1">
    <citation type="submission" date="2020-04" db="EMBL/GenBank/DDBJ databases">
        <title>Nitratireductor sp. nov. isolated from mangrove soil.</title>
        <authorList>
            <person name="Ye Y."/>
        </authorList>
    </citation>
    <scope>NUCLEOTIDE SEQUENCE</scope>
    <source>
        <strain evidence="2">SY7</strain>
    </source>
</reference>
<dbReference type="Proteomes" id="UP000321389">
    <property type="component" value="Chromosome"/>
</dbReference>
<proteinExistence type="predicted"/>
<dbReference type="Gene3D" id="2.60.130.10">
    <property type="entry name" value="Aromatic compound dioxygenase"/>
    <property type="match status" value="1"/>
</dbReference>
<feature type="domain" description="Intradiol ring-cleavage dioxygenases" evidence="1">
    <location>
        <begin position="82"/>
        <end position="186"/>
    </location>
</feature>
<dbReference type="PANTHER" id="PTHR34315">
    <property type="match status" value="1"/>
</dbReference>
<dbReference type="EMBL" id="CP042301">
    <property type="protein sequence ID" value="QDZ01399.1"/>
    <property type="molecule type" value="Genomic_DNA"/>
</dbReference>
<accession>A0A5B8L0M4</accession>
<dbReference type="AlphaFoldDB" id="A0A5B8L0M4"/>
<evidence type="ECO:0000259" key="1">
    <source>
        <dbReference type="Pfam" id="PF00775"/>
    </source>
</evidence>
<dbReference type="InterPro" id="IPR015889">
    <property type="entry name" value="Intradiol_dOase_core"/>
</dbReference>
<sequence>MTHERDRPPRNAGTPKGRISRRGALAGLAVTVGGGLMLARHSLPARAAANLITGADVCTIMPETTAGPFYFDPELERRDIAEDRDGLPLAMHIQVVDSGCVPVAGARVDVWHCDAQGVYSGYRGQPGGLDTRGETFLRGTQFADEAGVVSFATIYPGWYPGRTPHVHFRVFLPGDRTLTGQMFFPDAISRALYESHAPYDDRPLDGATFNDRDWIARRAGEAALAELTRSGESAEAALVIAAGA</sequence>
<dbReference type="PANTHER" id="PTHR34315:SF1">
    <property type="entry name" value="INTRADIOL RING-CLEAVAGE DIOXYGENASES DOMAIN-CONTAINING PROTEIN-RELATED"/>
    <property type="match status" value="1"/>
</dbReference>
<dbReference type="KEGG" id="niy:FQ775_13990"/>
<dbReference type="CDD" id="cd03457">
    <property type="entry name" value="intradiol_dioxygenase_like"/>
    <property type="match status" value="1"/>
</dbReference>
<keyword evidence="2" id="KW-0223">Dioxygenase</keyword>